<dbReference type="SUPFAM" id="SSF160719">
    <property type="entry name" value="gpW/gp25-like"/>
    <property type="match status" value="1"/>
</dbReference>
<name>A0A1G6SLP4_9BRAD</name>
<dbReference type="InterPro" id="IPR017737">
    <property type="entry name" value="TssE1-like"/>
</dbReference>
<dbReference type="InterPro" id="IPR007048">
    <property type="entry name" value="IraD/Gp25-like"/>
</dbReference>
<dbReference type="NCBIfam" id="TIGR03357">
    <property type="entry name" value="VI_zyme"/>
    <property type="match status" value="1"/>
</dbReference>
<dbReference type="AlphaFoldDB" id="A0A1G6SLP4"/>
<protein>
    <submittedName>
        <fullName evidence="2">Type VI secretion system protein ImpF</fullName>
    </submittedName>
</protein>
<evidence type="ECO:0000313" key="2">
    <source>
        <dbReference type="EMBL" id="SDD17127.1"/>
    </source>
</evidence>
<reference evidence="2 3" key="1">
    <citation type="submission" date="2016-10" db="EMBL/GenBank/DDBJ databases">
        <authorList>
            <person name="de Groot N.N."/>
        </authorList>
    </citation>
    <scope>NUCLEOTIDE SEQUENCE [LARGE SCALE GENOMIC DNA]</scope>
    <source>
        <strain evidence="2 3">R5</strain>
    </source>
</reference>
<dbReference type="PANTHER" id="PTHR38595:SF1">
    <property type="entry name" value="TYPE VI SECRETION SYSTEM COMPONENT TSSE1"/>
    <property type="match status" value="1"/>
</dbReference>
<feature type="domain" description="IraD/Gp25-like" evidence="1">
    <location>
        <begin position="58"/>
        <end position="159"/>
    </location>
</feature>
<accession>A0A1G6SLP4</accession>
<gene>
    <name evidence="2" type="ORF">SAMN05216337_1008130</name>
</gene>
<dbReference type="EMBL" id="FMZW01000008">
    <property type="protein sequence ID" value="SDD17127.1"/>
    <property type="molecule type" value="Genomic_DNA"/>
</dbReference>
<proteinExistence type="predicted"/>
<evidence type="ECO:0000313" key="3">
    <source>
        <dbReference type="Proteomes" id="UP000199245"/>
    </source>
</evidence>
<dbReference type="InterPro" id="IPR053176">
    <property type="entry name" value="T6SS_TssE1-like"/>
</dbReference>
<sequence>MTVTPRKDRLSPPLMLAFRAAHDARDARKALELRDQFGERVIAGRRSAGRFPISETLLRREVSQDVETLLNTIALESTLDLTGRGCVRTSILNYGFPDIANRSIDEVTDEELSDALRMSLTTYEPRLDRKSIRVRRDTSVGAEQLKLRFVVHSDLKCEPLNVPVEFVADVDLDSGDIQINRL</sequence>
<organism evidence="2 3">
    <name type="scientific">Bradyrhizobium brasilense</name>
    <dbReference type="NCBI Taxonomy" id="1419277"/>
    <lineage>
        <taxon>Bacteria</taxon>
        <taxon>Pseudomonadati</taxon>
        <taxon>Pseudomonadota</taxon>
        <taxon>Alphaproteobacteria</taxon>
        <taxon>Hyphomicrobiales</taxon>
        <taxon>Nitrobacteraceae</taxon>
        <taxon>Bradyrhizobium</taxon>
    </lineage>
</organism>
<evidence type="ECO:0000259" key="1">
    <source>
        <dbReference type="Pfam" id="PF04965"/>
    </source>
</evidence>
<dbReference type="PANTHER" id="PTHR38595">
    <property type="entry name" value="CYTOPLASMIC PROTEIN-RELATED"/>
    <property type="match status" value="1"/>
</dbReference>
<dbReference type="Proteomes" id="UP000199245">
    <property type="component" value="Unassembled WGS sequence"/>
</dbReference>
<dbReference type="RefSeq" id="WP_092082332.1">
    <property type="nucleotide sequence ID" value="NZ_FMZW01000008.1"/>
</dbReference>
<dbReference type="Pfam" id="PF04965">
    <property type="entry name" value="GPW_gp25"/>
    <property type="match status" value="1"/>
</dbReference>